<dbReference type="Pfam" id="PF13639">
    <property type="entry name" value="zf-RING_2"/>
    <property type="match status" value="1"/>
</dbReference>
<keyword evidence="13 15" id="KW-0472">Membrane</keyword>
<evidence type="ECO:0000313" key="17">
    <source>
        <dbReference type="EMBL" id="POM82080.1"/>
    </source>
</evidence>
<dbReference type="GO" id="GO:0008270">
    <property type="term" value="F:zinc ion binding"/>
    <property type="evidence" value="ECO:0007669"/>
    <property type="project" value="UniProtKB-KW"/>
</dbReference>
<comment type="subcellular location">
    <subcellularLocation>
        <location evidence="2">Endomembrane system</location>
        <topology evidence="2">Multi-pass membrane protein</topology>
    </subcellularLocation>
</comment>
<keyword evidence="6 15" id="KW-0812">Transmembrane</keyword>
<name>A0A2P4YW94_9CRYT</name>
<dbReference type="VEuPathDB" id="CryptoDB:CmeUKMEL1_00605"/>
<sequence>MENNNSRPEPNIFHPSIIDRINNFDLSILNFSAERNSRNLFFAFFVFFVIIILSFENKFQGNGSIVTSSTVTSSAFYFGEFQMSTYLDNYHGNPQDKNGLFAGIKSIPAIYGNSKWQFEWTKSSISSKSALVSLTIQLDKNGKAYNWNFEKIITEDELNMVFTSKVNETPTSQTQYSNSTYCLLETDISNDTNLVNQIFPQKESEKYKFRGSNINEKGEGKSQIELIIKSIDCNFNLLLRGEPFSMSLFKLNIIHFSFIYNLKVLMEIRGSVIQLVHSNSPVIGANFVSNTSISCLFMQIILDMLECVFILYCSFALPSLLFSSFSLMILFKWIHIFYIEIKYLFWIWKSNYLQNAPTSEIPIITSQFYRRLYVFLFGIVLFFILLFRICNSSIVFSIFAKSLSERNIIIIQSVPYFIYISLFLFLIPQILNDLLANTIHLNSTLPLHPYFILTSLIGKAFVPIYVWGYSNSIFNTPVFQYLNLMPITTKNSPSLSILIFLITSIQVIIYFVQLKFGPKCLIPKIFRPKPYNYFRLTSKDIYNGASVGEDTRDVVIPVDGELDSESLNKSKINYVQDNISNAESSGFEEIELTNFNDRTHTNKLCVICMVNVSIFKNFDHELCAVCTPCDHIFHQKCLKQWMSVKLECPTCRRQIPPFDTK</sequence>
<comment type="pathway">
    <text evidence="3">Protein modification; protein ubiquitination.</text>
</comment>
<dbReference type="PANTHER" id="PTHR22763:SF162">
    <property type="entry name" value="TRANSMEMBRANE E3 UBIQUITIN-PROTEIN LIGASE 1"/>
    <property type="match status" value="1"/>
</dbReference>
<dbReference type="EC" id="2.3.2.27" evidence="4"/>
<organism evidence="17 18">
    <name type="scientific">Cryptosporidium meleagridis</name>
    <dbReference type="NCBI Taxonomy" id="93969"/>
    <lineage>
        <taxon>Eukaryota</taxon>
        <taxon>Sar</taxon>
        <taxon>Alveolata</taxon>
        <taxon>Apicomplexa</taxon>
        <taxon>Conoidasida</taxon>
        <taxon>Coccidia</taxon>
        <taxon>Eucoccidiorida</taxon>
        <taxon>Eimeriorina</taxon>
        <taxon>Cryptosporidiidae</taxon>
        <taxon>Cryptosporidium</taxon>
    </lineage>
</organism>
<dbReference type="SUPFAM" id="SSF57850">
    <property type="entry name" value="RING/U-box"/>
    <property type="match status" value="1"/>
</dbReference>
<keyword evidence="11" id="KW-0862">Zinc</keyword>
<evidence type="ECO:0000256" key="15">
    <source>
        <dbReference type="SAM" id="Phobius"/>
    </source>
</evidence>
<evidence type="ECO:0000256" key="1">
    <source>
        <dbReference type="ARBA" id="ARBA00000900"/>
    </source>
</evidence>
<proteinExistence type="predicted"/>
<evidence type="ECO:0000256" key="14">
    <source>
        <dbReference type="PROSITE-ProRule" id="PRU00175"/>
    </source>
</evidence>
<reference evidence="17 18" key="1">
    <citation type="submission" date="2014-04" db="EMBL/GenBank/DDBJ databases">
        <title>Comparative Genomics of Cryptosporidium Species.</title>
        <authorList>
            <person name="Silva J.C."/>
            <person name="Su Q."/>
            <person name="Chalmers R."/>
            <person name="Chibucos M.C."/>
            <person name="Elwin K."/>
            <person name="Godinez A."/>
            <person name="Guo F."/>
            <person name="Huynh K."/>
            <person name="Orvis J."/>
            <person name="Ott S."/>
            <person name="Sadzewicz L."/>
            <person name="Sengamalay N."/>
            <person name="Shetty A."/>
            <person name="Sun M."/>
            <person name="Tallon L."/>
            <person name="Xiao L."/>
            <person name="Zhang H."/>
            <person name="Fraser C.M."/>
            <person name="Zhu G."/>
            <person name="Kissinger J."/>
            <person name="Widmer G."/>
        </authorList>
    </citation>
    <scope>NUCLEOTIDE SEQUENCE [LARGE SCALE GENOMIC DNA]</scope>
    <source>
        <strain evidence="17 18">UKMEL1</strain>
    </source>
</reference>
<evidence type="ECO:0000256" key="13">
    <source>
        <dbReference type="ARBA" id="ARBA00023136"/>
    </source>
</evidence>
<dbReference type="EMBL" id="JIBK01000002">
    <property type="protein sequence ID" value="POM82080.1"/>
    <property type="molecule type" value="Genomic_DNA"/>
</dbReference>
<feature type="transmembrane region" description="Helical" evidence="15">
    <location>
        <begin position="450"/>
        <end position="474"/>
    </location>
</feature>
<evidence type="ECO:0000256" key="8">
    <source>
        <dbReference type="ARBA" id="ARBA00022729"/>
    </source>
</evidence>
<dbReference type="Gene3D" id="3.30.40.10">
    <property type="entry name" value="Zinc/RING finger domain, C3HC4 (zinc finger)"/>
    <property type="match status" value="1"/>
</dbReference>
<dbReference type="InterPro" id="IPR001841">
    <property type="entry name" value="Znf_RING"/>
</dbReference>
<keyword evidence="10" id="KW-0833">Ubl conjugation pathway</keyword>
<protein>
    <recommendedName>
        <fullName evidence="4">RING-type E3 ubiquitin transferase</fullName>
        <ecNumber evidence="4">2.3.2.27</ecNumber>
    </recommendedName>
</protein>
<dbReference type="PROSITE" id="PS50089">
    <property type="entry name" value="ZF_RING_2"/>
    <property type="match status" value="1"/>
</dbReference>
<keyword evidence="8" id="KW-0732">Signal</keyword>
<dbReference type="Proteomes" id="UP000236928">
    <property type="component" value="Unassembled WGS sequence"/>
</dbReference>
<dbReference type="InterPro" id="IPR013083">
    <property type="entry name" value="Znf_RING/FYVE/PHD"/>
</dbReference>
<evidence type="ECO:0000256" key="10">
    <source>
        <dbReference type="ARBA" id="ARBA00022786"/>
    </source>
</evidence>
<evidence type="ECO:0000256" key="11">
    <source>
        <dbReference type="ARBA" id="ARBA00022833"/>
    </source>
</evidence>
<dbReference type="SMART" id="SM00184">
    <property type="entry name" value="RING"/>
    <property type="match status" value="1"/>
</dbReference>
<keyword evidence="7" id="KW-0479">Metal-binding</keyword>
<dbReference type="PANTHER" id="PTHR22763">
    <property type="entry name" value="RING ZINC FINGER PROTEIN"/>
    <property type="match status" value="1"/>
</dbReference>
<evidence type="ECO:0000256" key="2">
    <source>
        <dbReference type="ARBA" id="ARBA00004127"/>
    </source>
</evidence>
<evidence type="ECO:0000259" key="16">
    <source>
        <dbReference type="PROSITE" id="PS50089"/>
    </source>
</evidence>
<comment type="catalytic activity">
    <reaction evidence="1">
        <text>S-ubiquitinyl-[E2 ubiquitin-conjugating enzyme]-L-cysteine + [acceptor protein]-L-lysine = [E2 ubiquitin-conjugating enzyme]-L-cysteine + N(6)-ubiquitinyl-[acceptor protein]-L-lysine.</text>
        <dbReference type="EC" id="2.3.2.27"/>
    </reaction>
</comment>
<dbReference type="GO" id="GO:0043161">
    <property type="term" value="P:proteasome-mediated ubiquitin-dependent protein catabolic process"/>
    <property type="evidence" value="ECO:0007669"/>
    <property type="project" value="TreeGrafter"/>
</dbReference>
<evidence type="ECO:0000256" key="7">
    <source>
        <dbReference type="ARBA" id="ARBA00022723"/>
    </source>
</evidence>
<dbReference type="AlphaFoldDB" id="A0A2P4YW94"/>
<evidence type="ECO:0000256" key="3">
    <source>
        <dbReference type="ARBA" id="ARBA00004906"/>
    </source>
</evidence>
<keyword evidence="5" id="KW-0808">Transferase</keyword>
<accession>A0A2P4YW94</accession>
<dbReference type="GO" id="GO:0012505">
    <property type="term" value="C:endomembrane system"/>
    <property type="evidence" value="ECO:0007669"/>
    <property type="project" value="UniProtKB-SubCell"/>
</dbReference>
<keyword evidence="18" id="KW-1185">Reference proteome</keyword>
<evidence type="ECO:0000256" key="5">
    <source>
        <dbReference type="ARBA" id="ARBA00022679"/>
    </source>
</evidence>
<keyword evidence="9 14" id="KW-0863">Zinc-finger</keyword>
<comment type="caution">
    <text evidence="17">The sequence shown here is derived from an EMBL/GenBank/DDBJ whole genome shotgun (WGS) entry which is preliminary data.</text>
</comment>
<dbReference type="GO" id="GO:0061630">
    <property type="term" value="F:ubiquitin protein ligase activity"/>
    <property type="evidence" value="ECO:0007669"/>
    <property type="project" value="UniProtKB-EC"/>
</dbReference>
<evidence type="ECO:0000256" key="9">
    <source>
        <dbReference type="ARBA" id="ARBA00022771"/>
    </source>
</evidence>
<evidence type="ECO:0000313" key="18">
    <source>
        <dbReference type="Proteomes" id="UP000236928"/>
    </source>
</evidence>
<keyword evidence="12 15" id="KW-1133">Transmembrane helix</keyword>
<dbReference type="InterPro" id="IPR021319">
    <property type="entry name" value="DUF2921"/>
</dbReference>
<feature type="transmembrane region" description="Helical" evidence="15">
    <location>
        <begin position="39"/>
        <end position="55"/>
    </location>
</feature>
<evidence type="ECO:0000256" key="12">
    <source>
        <dbReference type="ARBA" id="ARBA00022989"/>
    </source>
</evidence>
<dbReference type="OrthoDB" id="9984778at2759"/>
<dbReference type="Pfam" id="PF11145">
    <property type="entry name" value="DUF2921"/>
    <property type="match status" value="1"/>
</dbReference>
<feature type="transmembrane region" description="Helical" evidence="15">
    <location>
        <begin position="368"/>
        <end position="387"/>
    </location>
</feature>
<gene>
    <name evidence="17" type="ORF">CmeUKMEL1_00605</name>
</gene>
<evidence type="ECO:0000256" key="6">
    <source>
        <dbReference type="ARBA" id="ARBA00022692"/>
    </source>
</evidence>
<feature type="transmembrane region" description="Helical" evidence="15">
    <location>
        <begin position="495"/>
        <end position="512"/>
    </location>
</feature>
<evidence type="ECO:0000256" key="4">
    <source>
        <dbReference type="ARBA" id="ARBA00012483"/>
    </source>
</evidence>
<feature type="transmembrane region" description="Helical" evidence="15">
    <location>
        <begin position="408"/>
        <end position="430"/>
    </location>
</feature>
<feature type="domain" description="RING-type" evidence="16">
    <location>
        <begin position="605"/>
        <end position="652"/>
    </location>
</feature>
<dbReference type="InterPro" id="IPR050731">
    <property type="entry name" value="HRD1_E3_ubiq-ligases"/>
</dbReference>